<organism evidence="1 2">
    <name type="scientific">Brassica cretica</name>
    <name type="common">Mustard</name>
    <dbReference type="NCBI Taxonomy" id="69181"/>
    <lineage>
        <taxon>Eukaryota</taxon>
        <taxon>Viridiplantae</taxon>
        <taxon>Streptophyta</taxon>
        <taxon>Embryophyta</taxon>
        <taxon>Tracheophyta</taxon>
        <taxon>Spermatophyta</taxon>
        <taxon>Magnoliopsida</taxon>
        <taxon>eudicotyledons</taxon>
        <taxon>Gunneridae</taxon>
        <taxon>Pentapetalae</taxon>
        <taxon>rosids</taxon>
        <taxon>malvids</taxon>
        <taxon>Brassicales</taxon>
        <taxon>Brassicaceae</taxon>
        <taxon>Brassiceae</taxon>
        <taxon>Brassica</taxon>
    </lineage>
</organism>
<reference evidence="1 2" key="1">
    <citation type="journal article" date="2020" name="BMC Genomics">
        <title>Intraspecific diversification of the crop wild relative Brassica cretica Lam. using demographic model selection.</title>
        <authorList>
            <person name="Kioukis A."/>
            <person name="Michalopoulou V.A."/>
            <person name="Briers L."/>
            <person name="Pirintsos S."/>
            <person name="Studholme D.J."/>
            <person name="Pavlidis P."/>
            <person name="Sarris P.F."/>
        </authorList>
    </citation>
    <scope>NUCLEOTIDE SEQUENCE [LARGE SCALE GENOMIC DNA]</scope>
    <source>
        <strain evidence="2">cv. PFS-1207/04</strain>
    </source>
</reference>
<evidence type="ECO:0000313" key="1">
    <source>
        <dbReference type="EMBL" id="KAF3583066.1"/>
    </source>
</evidence>
<dbReference type="Proteomes" id="UP000266723">
    <property type="component" value="Unassembled WGS sequence"/>
</dbReference>
<protein>
    <submittedName>
        <fullName evidence="1">Uncharacterized protein</fullName>
    </submittedName>
</protein>
<accession>A0ABQ7E0D0</accession>
<keyword evidence="2" id="KW-1185">Reference proteome</keyword>
<gene>
    <name evidence="1" type="ORF">DY000_02031184</name>
</gene>
<proteinExistence type="predicted"/>
<name>A0ABQ7E0D0_BRACR</name>
<comment type="caution">
    <text evidence="1">The sequence shown here is derived from an EMBL/GenBank/DDBJ whole genome shotgun (WGS) entry which is preliminary data.</text>
</comment>
<dbReference type="EMBL" id="QGKV02000649">
    <property type="protein sequence ID" value="KAF3583066.1"/>
    <property type="molecule type" value="Genomic_DNA"/>
</dbReference>
<evidence type="ECO:0000313" key="2">
    <source>
        <dbReference type="Proteomes" id="UP000266723"/>
    </source>
</evidence>
<sequence length="110" mass="12322">MIGSNKVERSSARSSVHALAGRDGLQFGQFEHLVEDLDEAPIRTFTGPIHGPVSLFDLIGRMILNWDVWNVLIGLVNGLGHIMTGRYVASWRSDRSLCSEQEQAKKFRQV</sequence>